<evidence type="ECO:0000313" key="3">
    <source>
        <dbReference type="Proteomes" id="UP000187191"/>
    </source>
</evidence>
<evidence type="ECO:0000313" key="2">
    <source>
        <dbReference type="EMBL" id="QQC89777.1"/>
    </source>
</evidence>
<protein>
    <submittedName>
        <fullName evidence="2">Uncharacterized protein</fullName>
    </submittedName>
</protein>
<evidence type="ECO:0000313" key="4">
    <source>
        <dbReference type="Proteomes" id="UP000596130"/>
    </source>
</evidence>
<organism evidence="2 4">
    <name type="scientific">Streptomyces alfalfae</name>
    <dbReference type="NCBI Taxonomy" id="1642299"/>
    <lineage>
        <taxon>Bacteria</taxon>
        <taxon>Bacillati</taxon>
        <taxon>Actinomycetota</taxon>
        <taxon>Actinomycetes</taxon>
        <taxon>Kitasatosporales</taxon>
        <taxon>Streptomycetaceae</taxon>
        <taxon>Streptomyces</taxon>
    </lineage>
</organism>
<dbReference type="AlphaFoldDB" id="A0A1P8TJQ1"/>
<name>A0A1P8TJQ1_9ACTN</name>
<proteinExistence type="predicted"/>
<evidence type="ECO:0000313" key="1">
    <source>
        <dbReference type="EMBL" id="APY87829.1"/>
    </source>
</evidence>
<dbReference type="EMBL" id="CP015588">
    <property type="protein sequence ID" value="APY87829.1"/>
    <property type="molecule type" value="Genomic_DNA"/>
</dbReference>
<reference evidence="2 4" key="2">
    <citation type="submission" date="2020-12" db="EMBL/GenBank/DDBJ databases">
        <title>Identification and biosynthesis of polyene macrolides produced by Streptomyces alfalfae Men-myco-93-63.</title>
        <authorList>
            <person name="Liu D."/>
            <person name="Li Y."/>
            <person name="Liu L."/>
            <person name="Han X."/>
            <person name="Shen F."/>
        </authorList>
    </citation>
    <scope>NUCLEOTIDE SEQUENCE [LARGE SCALE GENOMIC DNA]</scope>
    <source>
        <strain evidence="2 4">Men-myco-93-63</strain>
    </source>
</reference>
<dbReference type="EMBL" id="CP065959">
    <property type="protein sequence ID" value="QQC89777.1"/>
    <property type="molecule type" value="Genomic_DNA"/>
</dbReference>
<keyword evidence="3" id="KW-1185">Reference proteome</keyword>
<sequence length="103" mass="11276">MPYAAMTRTAPSTTSEHGFRVHVLPDTPAEHVLRVQELLELQRMARKLWDLILSGQGTDRMRTRVERLEAAQAALMGAPELFAQCGSCGHMPDAPPEALPVAA</sequence>
<dbReference type="RefSeq" id="WP_076685706.1">
    <property type="nucleotide sequence ID" value="NZ_CP015588.1"/>
</dbReference>
<gene>
    <name evidence="1" type="ORF">A7J05_20855</name>
    <name evidence="2" type="ORF">I8755_16150</name>
</gene>
<dbReference type="KEGG" id="ssia:A7J05_20855"/>
<dbReference type="Proteomes" id="UP000596130">
    <property type="component" value="Chromosome"/>
</dbReference>
<accession>A0A1P8TJQ1</accession>
<dbReference type="Proteomes" id="UP000187191">
    <property type="component" value="Chromosome"/>
</dbReference>
<reference evidence="1 3" key="1">
    <citation type="submission" date="2016-05" db="EMBL/GenBank/DDBJ databases">
        <authorList>
            <person name="Gu J."/>
        </authorList>
    </citation>
    <scope>NUCLEOTIDE SEQUENCE [LARGE SCALE GENOMIC DNA]</scope>
    <source>
        <strain evidence="1 3">ACCC40021</strain>
    </source>
</reference>